<evidence type="ECO:0000256" key="3">
    <source>
        <dbReference type="ARBA" id="ARBA00022475"/>
    </source>
</evidence>
<dbReference type="InterPro" id="IPR003838">
    <property type="entry name" value="ABC3_permease_C"/>
</dbReference>
<accession>A0A369XTY7</accession>
<dbReference type="PANTHER" id="PTHR30489">
    <property type="entry name" value="LIPOPROTEIN-RELEASING SYSTEM TRANSMEMBRANE PROTEIN LOLE"/>
    <property type="match status" value="1"/>
</dbReference>
<evidence type="ECO:0000256" key="2">
    <source>
        <dbReference type="ARBA" id="ARBA00005236"/>
    </source>
</evidence>
<evidence type="ECO:0000313" key="10">
    <source>
        <dbReference type="EMBL" id="RDE51859.1"/>
    </source>
</evidence>
<gene>
    <name evidence="10" type="ORF">DVS81_04355</name>
</gene>
<evidence type="ECO:0000313" key="11">
    <source>
        <dbReference type="Proteomes" id="UP000253831"/>
    </source>
</evidence>
<dbReference type="Pfam" id="PF12704">
    <property type="entry name" value="MacB_PCD"/>
    <property type="match status" value="1"/>
</dbReference>
<dbReference type="InterPro" id="IPR051447">
    <property type="entry name" value="Lipoprotein-release_system"/>
</dbReference>
<dbReference type="EMBL" id="QPGA01000004">
    <property type="protein sequence ID" value="RDE51859.1"/>
    <property type="molecule type" value="Genomic_DNA"/>
</dbReference>
<feature type="transmembrane region" description="Helical" evidence="7">
    <location>
        <begin position="328"/>
        <end position="351"/>
    </location>
</feature>
<keyword evidence="4 7" id="KW-0812">Transmembrane</keyword>
<evidence type="ECO:0000259" key="8">
    <source>
        <dbReference type="Pfam" id="PF02687"/>
    </source>
</evidence>
<evidence type="ECO:0000256" key="6">
    <source>
        <dbReference type="ARBA" id="ARBA00023136"/>
    </source>
</evidence>
<dbReference type="InterPro" id="IPR025857">
    <property type="entry name" value="MacB_PCD"/>
</dbReference>
<comment type="caution">
    <text evidence="10">The sequence shown here is derived from an EMBL/GenBank/DDBJ whole genome shotgun (WGS) entry which is preliminary data.</text>
</comment>
<feature type="domain" description="ABC3 transporter permease C-terminal" evidence="8">
    <location>
        <begin position="278"/>
        <end position="399"/>
    </location>
</feature>
<comment type="subcellular location">
    <subcellularLocation>
        <location evidence="1">Cell membrane</location>
        <topology evidence="1">Multi-pass membrane protein</topology>
    </subcellularLocation>
</comment>
<sequence length="409" mass="43782">MSSVQVDLSLALRNVVRQTRRSAIALSAVCFGVVAILLAGGFIEWIYQAMREDTIHSHLGHVQIVRPGYLDSGLADPYAYLLPDTSDERKAIESLPHVVTLAPRLAFSGLISHDDSTLSFIADGVDPEKEVLLSRTLQISKGEGLSSSDPLGIIVGDGLAANLGVTVGDTVVLVANTATSGINAVECHVRGLFSTVTKAYDDMALRLPLPVAHRLLRVSGAHRWLVLLDDTARTDELVAQLQAQLRGAKLQVVPWTQLADFYNKTVVLFSKQVSVVKLVIAVIIVLSISNTLMMSVVERTGEIGTSMALGYGRLAILRLFIGEGMLLGFLGGASGLILGQMLAHLISAIGIPMPPPPGMALGFTGEILITWRLAFDAFALAFGTTLLASVYPAWTASRMVIVDALRHSR</sequence>
<evidence type="ECO:0000256" key="4">
    <source>
        <dbReference type="ARBA" id="ARBA00022692"/>
    </source>
</evidence>
<dbReference type="Pfam" id="PF02687">
    <property type="entry name" value="FtsX"/>
    <property type="match status" value="1"/>
</dbReference>
<keyword evidence="5 7" id="KW-1133">Transmembrane helix</keyword>
<feature type="transmembrane region" description="Helical" evidence="7">
    <location>
        <begin position="371"/>
        <end position="391"/>
    </location>
</feature>
<feature type="domain" description="MacB-like periplasmic core" evidence="9">
    <location>
        <begin position="22"/>
        <end position="243"/>
    </location>
</feature>
<feature type="transmembrane region" description="Helical" evidence="7">
    <location>
        <begin position="23"/>
        <end position="47"/>
    </location>
</feature>
<evidence type="ECO:0000256" key="1">
    <source>
        <dbReference type="ARBA" id="ARBA00004651"/>
    </source>
</evidence>
<keyword evidence="6 7" id="KW-0472">Membrane</keyword>
<feature type="transmembrane region" description="Helical" evidence="7">
    <location>
        <begin position="303"/>
        <end position="321"/>
    </location>
</feature>
<organism evidence="10 11">
    <name type="scientific">Candidatus Accumulibacter meliphilus</name>
    <dbReference type="NCBI Taxonomy" id="2211374"/>
    <lineage>
        <taxon>Bacteria</taxon>
        <taxon>Pseudomonadati</taxon>
        <taxon>Pseudomonadota</taxon>
        <taxon>Betaproteobacteria</taxon>
        <taxon>Candidatus Accumulibacter</taxon>
    </lineage>
</organism>
<dbReference type="GO" id="GO:0098797">
    <property type="term" value="C:plasma membrane protein complex"/>
    <property type="evidence" value="ECO:0007669"/>
    <property type="project" value="TreeGrafter"/>
</dbReference>
<comment type="similarity">
    <text evidence="2">Belongs to the ABC-4 integral membrane protein family. LolC/E subfamily.</text>
</comment>
<reference evidence="10 11" key="1">
    <citation type="submission" date="2018-05" db="EMBL/GenBank/DDBJ databases">
        <title>Integrated omic analyses show evidence that a Ca. Accumulibacter phosphatis strain performs denitrification under micro-aerobic conditions.</title>
        <authorList>
            <person name="Camejo P.Y."/>
            <person name="Katherine M.D."/>
            <person name="Daniel N.R."/>
        </authorList>
    </citation>
    <scope>NUCLEOTIDE SEQUENCE [LARGE SCALE GENOMIC DNA]</scope>
    <source>
        <strain evidence="10">UW-LDO-IC</strain>
    </source>
</reference>
<keyword evidence="3" id="KW-1003">Cell membrane</keyword>
<dbReference type="PANTHER" id="PTHR30489:SF0">
    <property type="entry name" value="LIPOPROTEIN-RELEASING SYSTEM TRANSMEMBRANE PROTEIN LOLE"/>
    <property type="match status" value="1"/>
</dbReference>
<proteinExistence type="inferred from homology"/>
<evidence type="ECO:0000259" key="9">
    <source>
        <dbReference type="Pfam" id="PF12704"/>
    </source>
</evidence>
<dbReference type="Proteomes" id="UP000253831">
    <property type="component" value="Unassembled WGS sequence"/>
</dbReference>
<protein>
    <submittedName>
        <fullName evidence="10">ABC transporter permease</fullName>
    </submittedName>
</protein>
<evidence type="ECO:0000256" key="7">
    <source>
        <dbReference type="SAM" id="Phobius"/>
    </source>
</evidence>
<dbReference type="AlphaFoldDB" id="A0A369XTY7"/>
<evidence type="ECO:0000256" key="5">
    <source>
        <dbReference type="ARBA" id="ARBA00022989"/>
    </source>
</evidence>
<name>A0A369XTY7_9PROT</name>
<dbReference type="GO" id="GO:0044874">
    <property type="term" value="P:lipoprotein localization to outer membrane"/>
    <property type="evidence" value="ECO:0007669"/>
    <property type="project" value="TreeGrafter"/>
</dbReference>